<dbReference type="OrthoDB" id="9811352at2"/>
<evidence type="ECO:0000259" key="8">
    <source>
        <dbReference type="Pfam" id="PF02683"/>
    </source>
</evidence>
<evidence type="ECO:0000256" key="1">
    <source>
        <dbReference type="ARBA" id="ARBA00004141"/>
    </source>
</evidence>
<accession>A0A1M6ASC1</accession>
<name>A0A1M6ASC1_9RHOB</name>
<comment type="subcellular location">
    <subcellularLocation>
        <location evidence="1">Membrane</location>
        <topology evidence="1">Multi-pass membrane protein</topology>
    </subcellularLocation>
</comment>
<protein>
    <submittedName>
        <fullName evidence="9">Cytochrome c biogenesis protein CcdA</fullName>
    </submittedName>
</protein>
<evidence type="ECO:0000313" key="10">
    <source>
        <dbReference type="Proteomes" id="UP000183982"/>
    </source>
</evidence>
<dbReference type="PANTHER" id="PTHR31272">
    <property type="entry name" value="CYTOCHROME C-TYPE BIOGENESIS PROTEIN HI_1454-RELATED"/>
    <property type="match status" value="1"/>
</dbReference>
<sequence>MELLFAYTAGLLTLINPCVLPVLPIVLATALQASRHGPLALAAGMSLSFVLLGVAVTTFGYAVGLREEDIARGGAVLMIGFGLILLVPRFSAAFSTATAGVAASADAGMDQIDRNTLRGQFLGGILLGAVWSPCVGPTLGGAISLASQGKSLGWAAAIMIFFALGVSTIILALGHGARSALMKHQALMRRIAASARPVMGIVFVAVGLMLFFNIHHMIEAWLISLMPGWLLDLSVSV</sequence>
<feature type="domain" description="Cytochrome C biogenesis protein transmembrane" evidence="8">
    <location>
        <begin position="4"/>
        <end position="211"/>
    </location>
</feature>
<keyword evidence="6 7" id="KW-0472">Membrane</keyword>
<dbReference type="GO" id="GO:0016020">
    <property type="term" value="C:membrane"/>
    <property type="evidence" value="ECO:0007669"/>
    <property type="project" value="UniProtKB-SubCell"/>
</dbReference>
<comment type="similarity">
    <text evidence="2">Belongs to the DsbD family.</text>
</comment>
<dbReference type="AlphaFoldDB" id="A0A1M6ASC1"/>
<keyword evidence="3 7" id="KW-0812">Transmembrane</keyword>
<evidence type="ECO:0000256" key="6">
    <source>
        <dbReference type="ARBA" id="ARBA00023136"/>
    </source>
</evidence>
<evidence type="ECO:0000256" key="2">
    <source>
        <dbReference type="ARBA" id="ARBA00006143"/>
    </source>
</evidence>
<keyword evidence="5 7" id="KW-1133">Transmembrane helix</keyword>
<proteinExistence type="inferred from homology"/>
<dbReference type="STRING" id="1470563.SAMN05444000_10129"/>
<evidence type="ECO:0000256" key="3">
    <source>
        <dbReference type="ARBA" id="ARBA00022692"/>
    </source>
</evidence>
<feature type="transmembrane region" description="Helical" evidence="7">
    <location>
        <begin position="121"/>
        <end position="146"/>
    </location>
</feature>
<evidence type="ECO:0000313" key="9">
    <source>
        <dbReference type="EMBL" id="SHI39228.1"/>
    </source>
</evidence>
<organism evidence="9 10">
    <name type="scientific">Shimia gijangensis</name>
    <dbReference type="NCBI Taxonomy" id="1470563"/>
    <lineage>
        <taxon>Bacteria</taxon>
        <taxon>Pseudomonadati</taxon>
        <taxon>Pseudomonadota</taxon>
        <taxon>Alphaproteobacteria</taxon>
        <taxon>Rhodobacterales</taxon>
        <taxon>Roseobacteraceae</taxon>
    </lineage>
</organism>
<dbReference type="GO" id="GO:0017004">
    <property type="term" value="P:cytochrome complex assembly"/>
    <property type="evidence" value="ECO:0007669"/>
    <property type="project" value="UniProtKB-KW"/>
</dbReference>
<feature type="transmembrane region" description="Helical" evidence="7">
    <location>
        <begin position="6"/>
        <end position="27"/>
    </location>
</feature>
<dbReference type="EMBL" id="FQZQ01000001">
    <property type="protein sequence ID" value="SHI39228.1"/>
    <property type="molecule type" value="Genomic_DNA"/>
</dbReference>
<keyword evidence="10" id="KW-1185">Reference proteome</keyword>
<feature type="transmembrane region" description="Helical" evidence="7">
    <location>
        <begin position="152"/>
        <end position="177"/>
    </location>
</feature>
<feature type="transmembrane region" description="Helical" evidence="7">
    <location>
        <begin position="39"/>
        <end position="64"/>
    </location>
</feature>
<reference evidence="10" key="1">
    <citation type="submission" date="2016-11" db="EMBL/GenBank/DDBJ databases">
        <authorList>
            <person name="Varghese N."/>
            <person name="Submissions S."/>
        </authorList>
    </citation>
    <scope>NUCLEOTIDE SEQUENCE [LARGE SCALE GENOMIC DNA]</scope>
    <source>
        <strain evidence="10">DSM 100564</strain>
    </source>
</reference>
<dbReference type="InterPro" id="IPR051790">
    <property type="entry name" value="Cytochrome_c-biogenesis_DsbD"/>
</dbReference>
<keyword evidence="4" id="KW-0201">Cytochrome c-type biogenesis</keyword>
<dbReference type="RefSeq" id="WP_073248174.1">
    <property type="nucleotide sequence ID" value="NZ_FQZQ01000001.1"/>
</dbReference>
<evidence type="ECO:0000256" key="4">
    <source>
        <dbReference type="ARBA" id="ARBA00022748"/>
    </source>
</evidence>
<feature type="transmembrane region" description="Helical" evidence="7">
    <location>
        <begin position="70"/>
        <end position="87"/>
    </location>
</feature>
<dbReference type="PANTHER" id="PTHR31272:SF9">
    <property type="entry name" value="BLL1027 PROTEIN"/>
    <property type="match status" value="1"/>
</dbReference>
<dbReference type="Proteomes" id="UP000183982">
    <property type="component" value="Unassembled WGS sequence"/>
</dbReference>
<dbReference type="InterPro" id="IPR003834">
    <property type="entry name" value="Cyt_c_assmbl_TM_dom"/>
</dbReference>
<gene>
    <name evidence="9" type="ORF">SAMN05444000_10129</name>
</gene>
<evidence type="ECO:0000256" key="5">
    <source>
        <dbReference type="ARBA" id="ARBA00022989"/>
    </source>
</evidence>
<evidence type="ECO:0000256" key="7">
    <source>
        <dbReference type="SAM" id="Phobius"/>
    </source>
</evidence>
<feature type="transmembrane region" description="Helical" evidence="7">
    <location>
        <begin position="198"/>
        <end position="218"/>
    </location>
</feature>
<dbReference type="Pfam" id="PF02683">
    <property type="entry name" value="DsbD_TM"/>
    <property type="match status" value="1"/>
</dbReference>